<protein>
    <submittedName>
        <fullName evidence="11">Alginate O-acetyltransferase complex protein AlgI</fullName>
    </submittedName>
</protein>
<feature type="transmembrane region" description="Helical" evidence="10">
    <location>
        <begin position="441"/>
        <end position="460"/>
    </location>
</feature>
<feature type="transmembrane region" description="Helical" evidence="10">
    <location>
        <begin position="303"/>
        <end position="319"/>
    </location>
</feature>
<feature type="transmembrane region" description="Helical" evidence="10">
    <location>
        <begin position="105"/>
        <end position="127"/>
    </location>
</feature>
<dbReference type="GO" id="GO:0042121">
    <property type="term" value="P:alginic acid biosynthetic process"/>
    <property type="evidence" value="ECO:0007669"/>
    <property type="project" value="InterPro"/>
</dbReference>
<keyword evidence="6 10" id="KW-1133">Transmembrane helix</keyword>
<dbReference type="InterPro" id="IPR024194">
    <property type="entry name" value="Ac/AlaTfrase_AlgI/DltB"/>
</dbReference>
<evidence type="ECO:0000256" key="9">
    <source>
        <dbReference type="PIRNR" id="PIRNR016636"/>
    </source>
</evidence>
<accession>A0A1H0EPX4</accession>
<comment type="similarity">
    <text evidence="2 9">Belongs to the membrane-bound acyltransferase family.</text>
</comment>
<gene>
    <name evidence="11" type="ORF">SAMN05192585_13512</name>
</gene>
<evidence type="ECO:0000256" key="6">
    <source>
        <dbReference type="ARBA" id="ARBA00022989"/>
    </source>
</evidence>
<keyword evidence="12" id="KW-1185">Reference proteome</keyword>
<evidence type="ECO:0000256" key="7">
    <source>
        <dbReference type="ARBA" id="ARBA00023136"/>
    </source>
</evidence>
<dbReference type="PANTHER" id="PTHR13285">
    <property type="entry name" value="ACYLTRANSFERASE"/>
    <property type="match status" value="1"/>
</dbReference>
<feature type="transmembrane region" description="Helical" evidence="10">
    <location>
        <begin position="73"/>
        <end position="93"/>
    </location>
</feature>
<evidence type="ECO:0000256" key="5">
    <source>
        <dbReference type="ARBA" id="ARBA00022692"/>
    </source>
</evidence>
<name>A0A1H0EPX4_9FIRM</name>
<evidence type="ECO:0000313" key="12">
    <source>
        <dbReference type="Proteomes" id="UP000199182"/>
    </source>
</evidence>
<dbReference type="EMBL" id="FNID01000035">
    <property type="protein sequence ID" value="SDN84454.1"/>
    <property type="molecule type" value="Genomic_DNA"/>
</dbReference>
<feature type="transmembrane region" description="Helical" evidence="10">
    <location>
        <begin position="351"/>
        <end position="370"/>
    </location>
</feature>
<evidence type="ECO:0000256" key="2">
    <source>
        <dbReference type="ARBA" id="ARBA00010323"/>
    </source>
</evidence>
<sequence length="471" mass="53780">MIFANLFFIYLFLPLNLIFYFVTKNKTFRNIVLVVFSLFFYAWGEPVMIWVLLGSVLLDYALALLVERCHGTWGAKAALIASVVANLGVLGIFKYSGFLVENLNAVLHTAIPVPQIALPIGISFYTFQMLSYMVDVYRGEVAAQKNPIKFLMYVSMYHQLVAGPIVRYSDIAEEIDNRRITATEVSRGISRFIVGLAKKVIIANAAGVFVGQYLNGDLSNLSVAGAWFGILMYTLQIYFDFSGYSDMAIGLGRLFGFHYLENFNYPYIATSVTDFWRRWHMSLSSFFRDYVYIPLGGNRRHQFFNIFVVWFLTGLWHGASWNFILWGLYFGVLLVIEKLVMLKLLQKIPKFFSWLYLMFIVVIGWALFYFTDISRLGQFIGLLFGVGANGLFDTALGITLSSNFVWIIIAMVSALPVVPWVRKFLYDRLYEDSPVYTAISSVQVVANVVMLGICTMLLVGQSFNPFLYYRF</sequence>
<feature type="transmembrane region" description="Helical" evidence="10">
    <location>
        <begin position="404"/>
        <end position="421"/>
    </location>
</feature>
<dbReference type="Pfam" id="PF03062">
    <property type="entry name" value="MBOAT"/>
    <property type="match status" value="1"/>
</dbReference>
<keyword evidence="4 9" id="KW-0808">Transferase</keyword>
<dbReference type="InterPro" id="IPR051085">
    <property type="entry name" value="MB_O-acyltransferase"/>
</dbReference>
<dbReference type="InterPro" id="IPR028362">
    <property type="entry name" value="AlgI"/>
</dbReference>
<feature type="transmembrane region" description="Helical" evidence="10">
    <location>
        <begin position="196"/>
        <end position="214"/>
    </location>
</feature>
<dbReference type="InterPro" id="IPR004299">
    <property type="entry name" value="MBOAT_fam"/>
</dbReference>
<dbReference type="PIRSF" id="PIRSF500217">
    <property type="entry name" value="AlgI"/>
    <property type="match status" value="1"/>
</dbReference>
<evidence type="ECO:0000256" key="1">
    <source>
        <dbReference type="ARBA" id="ARBA00004651"/>
    </source>
</evidence>
<evidence type="ECO:0000256" key="8">
    <source>
        <dbReference type="ARBA" id="ARBA00023315"/>
    </source>
</evidence>
<reference evidence="11 12" key="1">
    <citation type="submission" date="2016-10" db="EMBL/GenBank/DDBJ databases">
        <authorList>
            <person name="de Groot N.N."/>
        </authorList>
    </citation>
    <scope>NUCLEOTIDE SEQUENCE [LARGE SCALE GENOMIC DNA]</scope>
    <source>
        <strain evidence="11 12">CGMCC 1.5012</strain>
    </source>
</reference>
<keyword evidence="5 10" id="KW-0812">Transmembrane</keyword>
<dbReference type="AlphaFoldDB" id="A0A1H0EPX4"/>
<evidence type="ECO:0000256" key="3">
    <source>
        <dbReference type="ARBA" id="ARBA00022475"/>
    </source>
</evidence>
<dbReference type="GO" id="GO:0005886">
    <property type="term" value="C:plasma membrane"/>
    <property type="evidence" value="ECO:0007669"/>
    <property type="project" value="UniProtKB-SubCell"/>
</dbReference>
<keyword evidence="3 9" id="KW-1003">Cell membrane</keyword>
<keyword evidence="7 9" id="KW-0472">Membrane</keyword>
<dbReference type="PANTHER" id="PTHR13285:SF23">
    <property type="entry name" value="TEICHOIC ACID D-ALANYLTRANSFERASE"/>
    <property type="match status" value="1"/>
</dbReference>
<feature type="transmembrane region" description="Helical" evidence="10">
    <location>
        <begin position="27"/>
        <end position="43"/>
    </location>
</feature>
<keyword evidence="8 9" id="KW-0012">Acyltransferase</keyword>
<feature type="transmembrane region" description="Helical" evidence="10">
    <location>
        <begin position="220"/>
        <end position="239"/>
    </location>
</feature>
<evidence type="ECO:0000313" key="11">
    <source>
        <dbReference type="EMBL" id="SDN84454.1"/>
    </source>
</evidence>
<comment type="subcellular location">
    <subcellularLocation>
        <location evidence="1">Cell membrane</location>
        <topology evidence="1">Multi-pass membrane protein</topology>
    </subcellularLocation>
</comment>
<organism evidence="11 12">
    <name type="scientific">Acetanaerobacterium elongatum</name>
    <dbReference type="NCBI Taxonomy" id="258515"/>
    <lineage>
        <taxon>Bacteria</taxon>
        <taxon>Bacillati</taxon>
        <taxon>Bacillota</taxon>
        <taxon>Clostridia</taxon>
        <taxon>Eubacteriales</taxon>
        <taxon>Oscillospiraceae</taxon>
        <taxon>Acetanaerobacterium</taxon>
    </lineage>
</organism>
<dbReference type="GO" id="GO:0016746">
    <property type="term" value="F:acyltransferase activity"/>
    <property type="evidence" value="ECO:0007669"/>
    <property type="project" value="UniProtKB-KW"/>
</dbReference>
<evidence type="ECO:0000256" key="10">
    <source>
        <dbReference type="SAM" id="Phobius"/>
    </source>
</evidence>
<feature type="transmembrane region" description="Helical" evidence="10">
    <location>
        <begin position="6"/>
        <end position="22"/>
    </location>
</feature>
<dbReference type="STRING" id="258515.SAMN05192585_13512"/>
<evidence type="ECO:0000256" key="4">
    <source>
        <dbReference type="ARBA" id="ARBA00022679"/>
    </source>
</evidence>
<proteinExistence type="inferred from homology"/>
<dbReference type="RefSeq" id="WP_092642417.1">
    <property type="nucleotide sequence ID" value="NZ_FNID01000035.1"/>
</dbReference>
<dbReference type="OrthoDB" id="9805788at2"/>
<dbReference type="PIRSF" id="PIRSF016636">
    <property type="entry name" value="AlgI_DltB"/>
    <property type="match status" value="1"/>
</dbReference>
<dbReference type="Proteomes" id="UP000199182">
    <property type="component" value="Unassembled WGS sequence"/>
</dbReference>
<feature type="transmembrane region" description="Helical" evidence="10">
    <location>
        <begin position="376"/>
        <end position="392"/>
    </location>
</feature>